<dbReference type="InterPro" id="IPR029063">
    <property type="entry name" value="SAM-dependent_MTases_sf"/>
</dbReference>
<dbReference type="PROSITE" id="PS51679">
    <property type="entry name" value="SAM_MT_C5"/>
    <property type="match status" value="1"/>
</dbReference>
<evidence type="ECO:0000256" key="6">
    <source>
        <dbReference type="PROSITE-ProRule" id="PRU01016"/>
    </source>
</evidence>
<name>A0ABY0IFH7_9BACT</name>
<keyword evidence="1 6" id="KW-0489">Methyltransferase</keyword>
<evidence type="ECO:0000256" key="4">
    <source>
        <dbReference type="ARBA" id="ARBA00022747"/>
    </source>
</evidence>
<dbReference type="InterPro" id="IPR031303">
    <property type="entry name" value="C5_meth_CS"/>
</dbReference>
<dbReference type="PROSITE" id="PS00094">
    <property type="entry name" value="C5_MTASE_1"/>
    <property type="match status" value="1"/>
</dbReference>
<keyword evidence="2 6" id="KW-0808">Transferase</keyword>
<dbReference type="Gene3D" id="3.90.120.10">
    <property type="entry name" value="DNA Methylase, subunit A, domain 2"/>
    <property type="match status" value="1"/>
</dbReference>
<evidence type="ECO:0000313" key="9">
    <source>
        <dbReference type="EMBL" id="RZF21707.1"/>
    </source>
</evidence>
<dbReference type="GO" id="GO:0032259">
    <property type="term" value="P:methylation"/>
    <property type="evidence" value="ECO:0007669"/>
    <property type="project" value="UniProtKB-KW"/>
</dbReference>
<dbReference type="PANTHER" id="PTHR10629:SF52">
    <property type="entry name" value="DNA (CYTOSINE-5)-METHYLTRANSFERASE 1"/>
    <property type="match status" value="1"/>
</dbReference>
<evidence type="ECO:0000256" key="1">
    <source>
        <dbReference type="ARBA" id="ARBA00022603"/>
    </source>
</evidence>
<keyword evidence="3 6" id="KW-0949">S-adenosyl-L-methionine</keyword>
<dbReference type="SUPFAM" id="SSF53335">
    <property type="entry name" value="S-adenosyl-L-methionine-dependent methyltransferases"/>
    <property type="match status" value="1"/>
</dbReference>
<dbReference type="InterPro" id="IPR018117">
    <property type="entry name" value="C5_DNA_meth_AS"/>
</dbReference>
<dbReference type="NCBIfam" id="TIGR00675">
    <property type="entry name" value="dcm"/>
    <property type="match status" value="1"/>
</dbReference>
<keyword evidence="4" id="KW-0680">Restriction system</keyword>
<keyword evidence="10" id="KW-1185">Reference proteome</keyword>
<dbReference type="EMBL" id="QDKL01000002">
    <property type="protein sequence ID" value="RZF21707.1"/>
    <property type="molecule type" value="Genomic_DNA"/>
</dbReference>
<dbReference type="Proteomes" id="UP000443582">
    <property type="component" value="Unassembled WGS sequence"/>
</dbReference>
<evidence type="ECO:0000313" key="10">
    <source>
        <dbReference type="Proteomes" id="UP000443582"/>
    </source>
</evidence>
<comment type="catalytic activity">
    <reaction evidence="5 8">
        <text>a 2'-deoxycytidine in DNA + S-adenosyl-L-methionine = a 5-methyl-2'-deoxycytidine in DNA + S-adenosyl-L-homocysteine + H(+)</text>
        <dbReference type="Rhea" id="RHEA:13681"/>
        <dbReference type="Rhea" id="RHEA-COMP:11369"/>
        <dbReference type="Rhea" id="RHEA-COMP:11370"/>
        <dbReference type="ChEBI" id="CHEBI:15378"/>
        <dbReference type="ChEBI" id="CHEBI:57856"/>
        <dbReference type="ChEBI" id="CHEBI:59789"/>
        <dbReference type="ChEBI" id="CHEBI:85452"/>
        <dbReference type="ChEBI" id="CHEBI:85454"/>
        <dbReference type="EC" id="2.1.1.37"/>
    </reaction>
</comment>
<dbReference type="InterPro" id="IPR050390">
    <property type="entry name" value="C5-Methyltransferase"/>
</dbReference>
<dbReference type="Gene3D" id="3.40.50.150">
    <property type="entry name" value="Vaccinia Virus protein VP39"/>
    <property type="match status" value="1"/>
</dbReference>
<dbReference type="RefSeq" id="WP_115361362.1">
    <property type="nucleotide sequence ID" value="NZ_QDKL01000002.1"/>
</dbReference>
<evidence type="ECO:0000256" key="3">
    <source>
        <dbReference type="ARBA" id="ARBA00022691"/>
    </source>
</evidence>
<dbReference type="PRINTS" id="PR00105">
    <property type="entry name" value="C5METTRFRASE"/>
</dbReference>
<evidence type="ECO:0000256" key="5">
    <source>
        <dbReference type="ARBA" id="ARBA00047422"/>
    </source>
</evidence>
<accession>A0ABY0IFH7</accession>
<dbReference type="EC" id="2.1.1.37" evidence="8"/>
<reference evidence="10" key="1">
    <citation type="journal article" date="2019" name="Int. J. Syst. Evol. Microbiol.">
        <title>Halobacteriovorax valvorus sp. nov., a novel prokaryotic predator isolated from coastal seawater of China.</title>
        <authorList>
            <person name="Chen M.-X."/>
        </authorList>
    </citation>
    <scope>NUCLEOTIDE SEQUENCE [LARGE SCALE GENOMIC DNA]</scope>
    <source>
        <strain evidence="10">BL9</strain>
    </source>
</reference>
<evidence type="ECO:0000256" key="8">
    <source>
        <dbReference type="RuleBase" id="RU000417"/>
    </source>
</evidence>
<feature type="active site" evidence="6">
    <location>
        <position position="82"/>
    </location>
</feature>
<organism evidence="9 10">
    <name type="scientific">Halobacteriovorax vibrionivorans</name>
    <dbReference type="NCBI Taxonomy" id="2152716"/>
    <lineage>
        <taxon>Bacteria</taxon>
        <taxon>Pseudomonadati</taxon>
        <taxon>Bdellovibrionota</taxon>
        <taxon>Bacteriovoracia</taxon>
        <taxon>Bacteriovoracales</taxon>
        <taxon>Halobacteriovoraceae</taxon>
        <taxon>Halobacteriovorax</taxon>
    </lineage>
</organism>
<evidence type="ECO:0000256" key="2">
    <source>
        <dbReference type="ARBA" id="ARBA00022679"/>
    </source>
</evidence>
<gene>
    <name evidence="9" type="ORF">DAY19_08440</name>
</gene>
<evidence type="ECO:0000256" key="7">
    <source>
        <dbReference type="RuleBase" id="RU000416"/>
    </source>
</evidence>
<dbReference type="PANTHER" id="PTHR10629">
    <property type="entry name" value="CYTOSINE-SPECIFIC METHYLTRANSFERASE"/>
    <property type="match status" value="1"/>
</dbReference>
<comment type="similarity">
    <text evidence="6 7">Belongs to the class I-like SAM-binding methyltransferase superfamily. C5-methyltransferase family.</text>
</comment>
<dbReference type="PROSITE" id="PS00095">
    <property type="entry name" value="C5_MTASE_2"/>
    <property type="match status" value="1"/>
</dbReference>
<dbReference type="Pfam" id="PF00145">
    <property type="entry name" value="DNA_methylase"/>
    <property type="match status" value="1"/>
</dbReference>
<protein>
    <recommendedName>
        <fullName evidence="8">Cytosine-specific methyltransferase</fullName>
        <ecNumber evidence="8">2.1.1.37</ecNumber>
    </recommendedName>
</protein>
<dbReference type="GO" id="GO:0008168">
    <property type="term" value="F:methyltransferase activity"/>
    <property type="evidence" value="ECO:0007669"/>
    <property type="project" value="UniProtKB-KW"/>
</dbReference>
<sequence length="369" mass="42227">MKKEYTFIDIFSGCGGLSYGLEQAGMKCLLGIDHNYDAIETFKLNHKYAETYCGDVRELDNKQVDKLIDYTEVDFVVGGPPCQGFSTVGKGKADDPRNFLFLEFVRIVKHLNPKGIVIENVTGLLANKNKDVLEKIFSIFEEIGYKLQARVLSSDEYGVPEKRRRTIIIGLKEEYTHLFPIVTHGERGKKPTRTVKDAFSTIKENATYNDPKTAQVKNDLDRERLKHIPEGRGIRYERDQIELLPKNLYYDVDWNELREGRFRQTKLQRLSFNSPSFTILTSRTMYFHPVENRYLTAREAASIQSFPSSFEFFGSTTSVFKQIGNAVPVLMAKAIGEVLIDSIEGKVVDIQTVQDFKKNAFHYNKEVAV</sequence>
<dbReference type="InterPro" id="IPR001525">
    <property type="entry name" value="C5_MeTfrase"/>
</dbReference>
<comment type="caution">
    <text evidence="9">The sequence shown here is derived from an EMBL/GenBank/DDBJ whole genome shotgun (WGS) entry which is preliminary data.</text>
</comment>
<proteinExistence type="inferred from homology"/>